<dbReference type="KEGG" id="ela:UCREL1_11481"/>
<dbReference type="HOGENOM" id="CLU_032494_1_0_1"/>
<evidence type="ECO:0000313" key="3">
    <source>
        <dbReference type="Proteomes" id="UP000012174"/>
    </source>
</evidence>
<dbReference type="OrthoDB" id="4708870at2759"/>
<evidence type="ECO:0000256" key="1">
    <source>
        <dbReference type="SAM" id="MobiDB-lite"/>
    </source>
</evidence>
<dbReference type="Proteomes" id="UP000012174">
    <property type="component" value="Unassembled WGS sequence"/>
</dbReference>
<organism evidence="2 3">
    <name type="scientific">Eutypa lata (strain UCR-EL1)</name>
    <name type="common">Grapevine dieback disease fungus</name>
    <name type="synonym">Eutypa armeniacae</name>
    <dbReference type="NCBI Taxonomy" id="1287681"/>
    <lineage>
        <taxon>Eukaryota</taxon>
        <taxon>Fungi</taxon>
        <taxon>Dikarya</taxon>
        <taxon>Ascomycota</taxon>
        <taxon>Pezizomycotina</taxon>
        <taxon>Sordariomycetes</taxon>
        <taxon>Xylariomycetidae</taxon>
        <taxon>Xylariales</taxon>
        <taxon>Diatrypaceae</taxon>
        <taxon>Eutypa</taxon>
    </lineage>
</organism>
<dbReference type="AlphaFoldDB" id="M7SBQ7"/>
<keyword evidence="3" id="KW-1185">Reference proteome</keyword>
<dbReference type="EMBL" id="KB707583">
    <property type="protein sequence ID" value="EMR61598.1"/>
    <property type="molecule type" value="Genomic_DNA"/>
</dbReference>
<gene>
    <name evidence="2" type="ORF">UCREL1_11481</name>
</gene>
<feature type="region of interest" description="Disordered" evidence="1">
    <location>
        <begin position="425"/>
        <end position="471"/>
    </location>
</feature>
<evidence type="ECO:0000313" key="2">
    <source>
        <dbReference type="EMBL" id="EMR61598.1"/>
    </source>
</evidence>
<name>M7SBQ7_EUTLA</name>
<reference evidence="3" key="1">
    <citation type="journal article" date="2013" name="Genome Announc.">
        <title>Draft genome sequence of the grapevine dieback fungus Eutypa lata UCR-EL1.</title>
        <authorList>
            <person name="Blanco-Ulate B."/>
            <person name="Rolshausen P.E."/>
            <person name="Cantu D."/>
        </authorList>
    </citation>
    <scope>NUCLEOTIDE SEQUENCE [LARGE SCALE GENOMIC DNA]</scope>
    <source>
        <strain evidence="3">UCR-EL1</strain>
    </source>
</reference>
<sequence length="471" mass="54221">MGGLAFASGEEPLYTPRMPPNVYRYVRDHCHKLLRQIFVCVATPIDGPAKKDYGDIDIVLAWEHKKTFPSTTANEVSQGLPEDPLQAAAHLLKAEKTKKEQPNSLMLAIPWPRELLESDNDGINDKESDKSRFIQVDLHYYQNIDQLHWMLFKHAHGDLWNILGSTIRPFGLTIDEFGLYLRIPEIEWENRKKAKILLTRSPAEILDFLGLESSGSQWELPFATFDDVFEYAATCRFFWVRASQPQEEGRLEYGEQTGGEFEKKKLKANDRRRMNQRALFRAWIDEFLPRCRDEGRFGEAQFTRHDVRDEAFARFGVQHEYEARLTEWRIQRQKETLWKHVIKASLPEDLDIMWRSCVASALKKIIMKDDEGFGIRPQVNLRDQSGLYNEDRVRDFVRTSWKQVGDAAWRQNHAKFLDHLDKKGLKRTPADTDDSNAPKPSIGLSERTTVESGDGSKDIAVADGEGADGPA</sequence>
<proteinExistence type="predicted"/>
<accession>M7SBQ7</accession>
<dbReference type="eggNOG" id="ENOG502S1AX">
    <property type="taxonomic scope" value="Eukaryota"/>
</dbReference>
<dbReference type="OMA" id="LFEWTRF"/>
<protein>
    <submittedName>
        <fullName evidence="2">Uncharacterized protein</fullName>
    </submittedName>
</protein>